<protein>
    <recommendedName>
        <fullName evidence="8">7-carboxy-7-deazaguanine synthase</fullName>
        <shortName evidence="8">CDG synthase</shortName>
        <ecNumber evidence="8">4.3.99.3</ecNumber>
    </recommendedName>
    <alternativeName>
        <fullName evidence="8">Queuosine biosynthesis protein QueE</fullName>
    </alternativeName>
</protein>
<dbReference type="AlphaFoldDB" id="A0A0H5DRK1"/>
<feature type="binding site" evidence="8">
    <location>
        <position position="78"/>
    </location>
    <ligand>
        <name>S-adenosyl-L-methionine</name>
        <dbReference type="ChEBI" id="CHEBI:59789"/>
    </ligand>
</feature>
<dbReference type="HAMAP" id="MF_00917">
    <property type="entry name" value="QueE"/>
    <property type="match status" value="1"/>
</dbReference>
<dbReference type="GO" id="GO:1904047">
    <property type="term" value="F:S-adenosyl-L-methionine binding"/>
    <property type="evidence" value="ECO:0007669"/>
    <property type="project" value="UniProtKB-UniRule"/>
</dbReference>
<dbReference type="Pfam" id="PF04055">
    <property type="entry name" value="Radical_SAM"/>
    <property type="match status" value="1"/>
</dbReference>
<keyword evidence="8" id="KW-0671">Queuosine biosynthesis</keyword>
<feature type="binding site" evidence="8">
    <location>
        <position position="46"/>
    </location>
    <ligand>
        <name>Mg(2+)</name>
        <dbReference type="ChEBI" id="CHEBI:18420"/>
    </ligand>
</feature>
<dbReference type="UniPathway" id="UPA00391"/>
<gene>
    <name evidence="8" type="primary">queE</name>
    <name evidence="10" type="ORF">ELAC_0978</name>
</gene>
<dbReference type="Gene3D" id="3.20.20.70">
    <property type="entry name" value="Aldolase class I"/>
    <property type="match status" value="1"/>
</dbReference>
<feature type="domain" description="Radical SAM core" evidence="9">
    <location>
        <begin position="24"/>
        <end position="216"/>
    </location>
</feature>
<dbReference type="RefSeq" id="WP_098038167.1">
    <property type="nucleotide sequence ID" value="NZ_CWGJ01000011.1"/>
</dbReference>
<dbReference type="GO" id="GO:0051539">
    <property type="term" value="F:4 iron, 4 sulfur cluster binding"/>
    <property type="evidence" value="ECO:0007669"/>
    <property type="project" value="UniProtKB-UniRule"/>
</dbReference>
<keyword evidence="2 8" id="KW-0949">S-adenosyl-L-methionine</keyword>
<dbReference type="InterPro" id="IPR013785">
    <property type="entry name" value="Aldolase_TIM"/>
</dbReference>
<comment type="similarity">
    <text evidence="8">Belongs to the radical SAM superfamily. 7-carboxy-7-deazaguanine synthase family.</text>
</comment>
<dbReference type="PROSITE" id="PS51918">
    <property type="entry name" value="RADICAL_SAM"/>
    <property type="match status" value="1"/>
</dbReference>
<evidence type="ECO:0000256" key="8">
    <source>
        <dbReference type="HAMAP-Rule" id="MF_00917"/>
    </source>
</evidence>
<comment type="function">
    <text evidence="8">Catalyzes the complex heterocyclic radical-mediated conversion of 6-carboxy-5,6,7,8-tetrahydropterin (CPH4) to 7-carboxy-7-deazaguanine (CDG), a step common to the biosynthetic pathways of all 7-deazapurine-containing compounds.</text>
</comment>
<keyword evidence="4 8" id="KW-0460">Magnesium</keyword>
<dbReference type="EC" id="4.3.99.3" evidence="8"/>
<evidence type="ECO:0000256" key="7">
    <source>
        <dbReference type="ARBA" id="ARBA00023239"/>
    </source>
</evidence>
<sequence>MNDVLKQTIRLIEIFPSVQGETSFSGLTSTFIRLASCNLRCTWCDTTYSFGRGEPSTIENILATVDSLGLRWVCVTGGEPLLQKEAIPLMELLSQKGYVVSLETSGSLPIDAVPKSVKIILDIKCPGSGMESKNLYENLRILKEEDEVKFVIKDRADYDFACAISEKWGLFLRREPVLFSPVWGVLSPEELTWWMVKDKLKARLNLQMHKVIFGAERKGV</sequence>
<accession>A0A0H5DRK1</accession>
<comment type="caution">
    <text evidence="8">Lacks conserved residue(s) required for the propagation of feature annotation.</text>
</comment>
<dbReference type="InterPro" id="IPR024924">
    <property type="entry name" value="7-CO-7-deazaguanine_synth-like"/>
</dbReference>
<dbReference type="PANTHER" id="PTHR42836">
    <property type="entry name" value="7-CARBOXY-7-DEAZAGUANINE SYNTHASE"/>
    <property type="match status" value="1"/>
</dbReference>
<evidence type="ECO:0000256" key="3">
    <source>
        <dbReference type="ARBA" id="ARBA00022723"/>
    </source>
</evidence>
<proteinExistence type="inferred from homology"/>
<dbReference type="GO" id="GO:0000287">
    <property type="term" value="F:magnesium ion binding"/>
    <property type="evidence" value="ECO:0007669"/>
    <property type="project" value="UniProtKB-UniRule"/>
</dbReference>
<organism evidence="10 11">
    <name type="scientific">Estrella lausannensis</name>
    <dbReference type="NCBI Taxonomy" id="483423"/>
    <lineage>
        <taxon>Bacteria</taxon>
        <taxon>Pseudomonadati</taxon>
        <taxon>Chlamydiota</taxon>
        <taxon>Chlamydiia</taxon>
        <taxon>Parachlamydiales</taxon>
        <taxon>Candidatus Criblamydiaceae</taxon>
        <taxon>Estrella</taxon>
    </lineage>
</organism>
<dbReference type="CDD" id="cd01335">
    <property type="entry name" value="Radical_SAM"/>
    <property type="match status" value="1"/>
</dbReference>
<dbReference type="InterPro" id="IPR007197">
    <property type="entry name" value="rSAM"/>
</dbReference>
<evidence type="ECO:0000313" key="11">
    <source>
        <dbReference type="Proteomes" id="UP000220251"/>
    </source>
</evidence>
<feature type="binding site" evidence="8">
    <location>
        <position position="44"/>
    </location>
    <ligand>
        <name>[4Fe-4S] cluster</name>
        <dbReference type="ChEBI" id="CHEBI:49883"/>
        <note>4Fe-4S-S-AdoMet</note>
    </ligand>
</feature>
<reference evidence="11" key="1">
    <citation type="submission" date="2015-06" db="EMBL/GenBank/DDBJ databases">
        <authorList>
            <person name="Bertelli C."/>
        </authorList>
    </citation>
    <scope>NUCLEOTIDE SEQUENCE [LARGE SCALE GENOMIC DNA]</scope>
    <source>
        <strain evidence="11">CRIB-30</strain>
    </source>
</reference>
<feature type="binding site" evidence="8">
    <location>
        <begin position="18"/>
        <end position="20"/>
    </location>
    <ligand>
        <name>substrate</name>
    </ligand>
</feature>
<dbReference type="PIRSF" id="PIRSF000370">
    <property type="entry name" value="QueE"/>
    <property type="match status" value="1"/>
</dbReference>
<evidence type="ECO:0000256" key="4">
    <source>
        <dbReference type="ARBA" id="ARBA00022842"/>
    </source>
</evidence>
<name>A0A0H5DRK1_9BACT</name>
<keyword evidence="6 8" id="KW-0411">Iron-sulfur</keyword>
<evidence type="ECO:0000259" key="9">
    <source>
        <dbReference type="PROSITE" id="PS51918"/>
    </source>
</evidence>
<dbReference type="OrthoDB" id="9792276at2"/>
<dbReference type="GO" id="GO:0016840">
    <property type="term" value="F:carbon-nitrogen lyase activity"/>
    <property type="evidence" value="ECO:0007669"/>
    <property type="project" value="UniProtKB-UniRule"/>
</dbReference>
<dbReference type="InterPro" id="IPR058240">
    <property type="entry name" value="rSAM_sf"/>
</dbReference>
<comment type="cofactor">
    <cofactor evidence="8">
        <name>[4Fe-4S] cluster</name>
        <dbReference type="ChEBI" id="CHEBI:49883"/>
    </cofactor>
    <text evidence="8">Binds 1 [4Fe-4S] cluster. The cluster is coordinated with 3 cysteines and an exchangeable S-adenosyl-L-methionine.</text>
</comment>
<dbReference type="EMBL" id="CWGJ01000011">
    <property type="protein sequence ID" value="CRX38324.1"/>
    <property type="molecule type" value="Genomic_DNA"/>
</dbReference>
<dbReference type="GO" id="GO:0008616">
    <property type="term" value="P:tRNA queuosine(34) biosynthetic process"/>
    <property type="evidence" value="ECO:0007669"/>
    <property type="project" value="UniProtKB-UniRule"/>
</dbReference>
<comment type="subunit">
    <text evidence="8">Homodimer.</text>
</comment>
<dbReference type="PANTHER" id="PTHR42836:SF1">
    <property type="entry name" value="7-CARBOXY-7-DEAZAGUANINE SYNTHASE"/>
    <property type="match status" value="1"/>
</dbReference>
<keyword evidence="7 8" id="KW-0456">Lyase</keyword>
<feature type="binding site" evidence="8">
    <location>
        <position position="76"/>
    </location>
    <ligand>
        <name>substrate</name>
    </ligand>
</feature>
<keyword evidence="1 8" id="KW-0004">4Fe-4S</keyword>
<comment type="cofactor">
    <cofactor evidence="8">
        <name>S-adenosyl-L-methionine</name>
        <dbReference type="ChEBI" id="CHEBI:59789"/>
    </cofactor>
    <text evidence="8">Binds 1 S-adenosyl-L-methionine per subunit.</text>
</comment>
<keyword evidence="5 8" id="KW-0408">Iron</keyword>
<evidence type="ECO:0000256" key="5">
    <source>
        <dbReference type="ARBA" id="ARBA00023004"/>
    </source>
</evidence>
<feature type="binding site" evidence="8">
    <location>
        <position position="37"/>
    </location>
    <ligand>
        <name>[4Fe-4S] cluster</name>
        <dbReference type="ChEBI" id="CHEBI:49883"/>
        <note>4Fe-4S-S-AdoMet</note>
    </ligand>
</feature>
<feature type="binding site" evidence="8">
    <location>
        <position position="33"/>
    </location>
    <ligand>
        <name>substrate</name>
    </ligand>
</feature>
<comment type="cofactor">
    <cofactor evidence="8">
        <name>Mg(2+)</name>
        <dbReference type="ChEBI" id="CHEBI:18420"/>
    </cofactor>
</comment>
<feature type="binding site" evidence="8">
    <location>
        <position position="41"/>
    </location>
    <ligand>
        <name>[4Fe-4S] cluster</name>
        <dbReference type="ChEBI" id="CHEBI:49883"/>
        <note>4Fe-4S-S-AdoMet</note>
    </ligand>
</feature>
<keyword evidence="11" id="KW-1185">Reference proteome</keyword>
<dbReference type="SUPFAM" id="SSF102114">
    <property type="entry name" value="Radical SAM enzymes"/>
    <property type="match status" value="1"/>
</dbReference>
<dbReference type="Proteomes" id="UP000220251">
    <property type="component" value="Unassembled WGS sequence"/>
</dbReference>
<dbReference type="SFLD" id="SFLDS00029">
    <property type="entry name" value="Radical_SAM"/>
    <property type="match status" value="1"/>
</dbReference>
<feature type="binding site" evidence="8">
    <location>
        <begin position="43"/>
        <end position="45"/>
    </location>
    <ligand>
        <name>S-adenosyl-L-methionine</name>
        <dbReference type="ChEBI" id="CHEBI:59789"/>
    </ligand>
</feature>
<comment type="pathway">
    <text evidence="8">Purine metabolism; 7-cyano-7-deazaguanine biosynthesis.</text>
</comment>
<comment type="catalytic activity">
    <reaction evidence="8">
        <text>6-carboxy-5,6,7,8-tetrahydropterin + H(+) = 7-carboxy-7-carbaguanine + NH4(+)</text>
        <dbReference type="Rhea" id="RHEA:27974"/>
        <dbReference type="ChEBI" id="CHEBI:15378"/>
        <dbReference type="ChEBI" id="CHEBI:28938"/>
        <dbReference type="ChEBI" id="CHEBI:61032"/>
        <dbReference type="ChEBI" id="CHEBI:61036"/>
        <dbReference type="EC" id="4.3.99.3"/>
    </reaction>
</comment>
<keyword evidence="3 8" id="KW-0479">Metal-binding</keyword>
<evidence type="ECO:0000256" key="2">
    <source>
        <dbReference type="ARBA" id="ARBA00022691"/>
    </source>
</evidence>
<evidence type="ECO:0000256" key="1">
    <source>
        <dbReference type="ARBA" id="ARBA00022485"/>
    </source>
</evidence>
<evidence type="ECO:0000256" key="6">
    <source>
        <dbReference type="ARBA" id="ARBA00023014"/>
    </source>
</evidence>
<evidence type="ECO:0000313" key="10">
    <source>
        <dbReference type="EMBL" id="CRX38324.1"/>
    </source>
</evidence>